<organism evidence="1">
    <name type="scientific">marine metagenome</name>
    <dbReference type="NCBI Taxonomy" id="408172"/>
    <lineage>
        <taxon>unclassified sequences</taxon>
        <taxon>metagenomes</taxon>
        <taxon>ecological metagenomes</taxon>
    </lineage>
</organism>
<dbReference type="AlphaFoldDB" id="A0A381ZIW1"/>
<accession>A0A381ZIW1</accession>
<protein>
    <recommendedName>
        <fullName evidence="2">Methyltransferase type 11 domain-containing protein</fullName>
    </recommendedName>
</protein>
<evidence type="ECO:0008006" key="2">
    <source>
        <dbReference type="Google" id="ProtNLM"/>
    </source>
</evidence>
<reference evidence="1" key="1">
    <citation type="submission" date="2018-05" db="EMBL/GenBank/DDBJ databases">
        <authorList>
            <person name="Lanie J.A."/>
            <person name="Ng W.-L."/>
            <person name="Kazmierczak K.M."/>
            <person name="Andrzejewski T.M."/>
            <person name="Davidsen T.M."/>
            <person name="Wayne K.J."/>
            <person name="Tettelin H."/>
            <person name="Glass J.I."/>
            <person name="Rusch D."/>
            <person name="Podicherti R."/>
            <person name="Tsui H.-C.T."/>
            <person name="Winkler M.E."/>
        </authorList>
    </citation>
    <scope>NUCLEOTIDE SEQUENCE</scope>
</reference>
<proteinExistence type="predicted"/>
<dbReference type="Gene3D" id="3.40.50.150">
    <property type="entry name" value="Vaccinia Virus protein VP39"/>
    <property type="match status" value="1"/>
</dbReference>
<sequence length="303" mass="35069">MFNEKDISWLKKEISEQIRDFCKKCRQPKPGALLEEEVSRLTNEVLSEIRARDQIKSLKEYYGSDLKRKKVLEIGSGYGTFLIGARLWEKMDAFGVEPALFQCDNLKLPKRVLRAGGVEENIYFGATGEQLPFRKCFFDIIYSNNALEHVSDPQKVLNEAFRVLKPGGKMVIIVPNYFTFWEGHYKIFWCPLFNWRPLGRVYIRLMGRDPDFLDSLHLVTPKKIFRWLSSINGDYEILGTGLNVWKRRLSGEDFAPYGGMDTAKRLFWLFKKCGVSSLLAGVTAFFNMHTPIILILKKISDEN</sequence>
<dbReference type="CDD" id="cd02440">
    <property type="entry name" value="AdoMet_MTases"/>
    <property type="match status" value="1"/>
</dbReference>
<dbReference type="Pfam" id="PF13489">
    <property type="entry name" value="Methyltransf_23"/>
    <property type="match status" value="1"/>
</dbReference>
<dbReference type="InterPro" id="IPR052356">
    <property type="entry name" value="Thiol_S-MT"/>
</dbReference>
<dbReference type="EMBL" id="UINC01021487">
    <property type="protein sequence ID" value="SVA89129.1"/>
    <property type="molecule type" value="Genomic_DNA"/>
</dbReference>
<name>A0A381ZIW1_9ZZZZ</name>
<evidence type="ECO:0000313" key="1">
    <source>
        <dbReference type="EMBL" id="SVA89129.1"/>
    </source>
</evidence>
<dbReference type="InterPro" id="IPR029063">
    <property type="entry name" value="SAM-dependent_MTases_sf"/>
</dbReference>
<dbReference type="PANTHER" id="PTHR45036">
    <property type="entry name" value="METHYLTRANSFERASE LIKE 7B"/>
    <property type="match status" value="1"/>
</dbReference>
<dbReference type="SUPFAM" id="SSF53335">
    <property type="entry name" value="S-adenosyl-L-methionine-dependent methyltransferases"/>
    <property type="match status" value="1"/>
</dbReference>
<gene>
    <name evidence="1" type="ORF">METZ01_LOCUS141983</name>
</gene>
<dbReference type="PANTHER" id="PTHR45036:SF1">
    <property type="entry name" value="METHYLTRANSFERASE LIKE 7A"/>
    <property type="match status" value="1"/>
</dbReference>